<dbReference type="InterPro" id="IPR006680">
    <property type="entry name" value="Amidohydro-rel"/>
</dbReference>
<organism evidence="2 3">
    <name type="scientific">Streptomyces thermolineatus</name>
    <dbReference type="NCBI Taxonomy" id="44033"/>
    <lineage>
        <taxon>Bacteria</taxon>
        <taxon>Bacillati</taxon>
        <taxon>Actinomycetota</taxon>
        <taxon>Actinomycetes</taxon>
        <taxon>Kitasatosporales</taxon>
        <taxon>Streptomycetaceae</taxon>
        <taxon>Streptomyces</taxon>
    </lineage>
</organism>
<protein>
    <submittedName>
        <fullName evidence="2">Amidohydrolase family protein</fullName>
    </submittedName>
</protein>
<dbReference type="PANTHER" id="PTHR43135">
    <property type="entry name" value="ALPHA-D-RIBOSE 1-METHYLPHOSPHONATE 5-TRIPHOSPHATE DIPHOSPHATASE"/>
    <property type="match status" value="1"/>
</dbReference>
<proteinExistence type="predicted"/>
<dbReference type="RefSeq" id="WP_344384108.1">
    <property type="nucleotide sequence ID" value="NZ_BAAATA010000020.1"/>
</dbReference>
<dbReference type="Gene3D" id="1.20.58.520">
    <property type="entry name" value="Amidohydrolase"/>
    <property type="match status" value="1"/>
</dbReference>
<dbReference type="Pfam" id="PF01979">
    <property type="entry name" value="Amidohydro_1"/>
    <property type="match status" value="1"/>
</dbReference>
<evidence type="ECO:0000313" key="2">
    <source>
        <dbReference type="EMBL" id="GAA2495526.1"/>
    </source>
</evidence>
<dbReference type="SUPFAM" id="SSF51556">
    <property type="entry name" value="Metallo-dependent hydrolases"/>
    <property type="match status" value="1"/>
</dbReference>
<name>A0ABP5ZD37_9ACTN</name>
<gene>
    <name evidence="2" type="ORF">GCM10010406_34690</name>
</gene>
<comment type="caution">
    <text evidence="2">The sequence shown here is derived from an EMBL/GenBank/DDBJ whole genome shotgun (WGS) entry which is preliminary data.</text>
</comment>
<dbReference type="InterPro" id="IPR032466">
    <property type="entry name" value="Metal_Hydrolase"/>
</dbReference>
<accession>A0ABP5ZD37</accession>
<reference evidence="3" key="1">
    <citation type="journal article" date="2019" name="Int. J. Syst. Evol. Microbiol.">
        <title>The Global Catalogue of Microorganisms (GCM) 10K type strain sequencing project: providing services to taxonomists for standard genome sequencing and annotation.</title>
        <authorList>
            <consortium name="The Broad Institute Genomics Platform"/>
            <consortium name="The Broad Institute Genome Sequencing Center for Infectious Disease"/>
            <person name="Wu L."/>
            <person name="Ma J."/>
        </authorList>
    </citation>
    <scope>NUCLEOTIDE SEQUENCE [LARGE SCALE GENOMIC DNA]</scope>
    <source>
        <strain evidence="3">JCM 6307</strain>
    </source>
</reference>
<dbReference type="Gene3D" id="2.30.40.10">
    <property type="entry name" value="Urease, subunit C, domain 1"/>
    <property type="match status" value="1"/>
</dbReference>
<sequence length="387" mass="39929">MRTLIRDVRMFDGERTVARADVTIEDGLITAAGPGTGPGAGGPADTVVDGTGRTLLPGLIDAHTHVFDGSLAQALRYGVTTELDMFCLPALLARQRRLAAENDDVADLRSAGTLATAPGGHPTQLLEALAGTVPDGLGDTVIDSIRDPAQAPAFVRARLAEGADYLKIVIDDGTVHGTRLPTMTPQTAAALTAAAHDAGLKVVAHAITASEAGTALDAGVDGLAHVWTDLPPGHPASRRLAERARARNVFVVTTLAYFEAVTAGHTPTADCARPGSPDNGAGALRALRQAGVPLLAGTDATPFTPAHGTGMHRELHLLTEAGLGAEEALTAATSLPARHFGLTDRGRIAPGLRADLLLVDGDPTRDITAVSRIADVWRRGVRQTGPA</sequence>
<dbReference type="PANTHER" id="PTHR43135:SF3">
    <property type="entry name" value="ALPHA-D-RIBOSE 1-METHYLPHOSPHONATE 5-TRIPHOSPHATE DIPHOSPHATASE"/>
    <property type="match status" value="1"/>
</dbReference>
<dbReference type="EMBL" id="BAAATA010000020">
    <property type="protein sequence ID" value="GAA2495526.1"/>
    <property type="molecule type" value="Genomic_DNA"/>
</dbReference>
<dbReference type="Proteomes" id="UP001501358">
    <property type="component" value="Unassembled WGS sequence"/>
</dbReference>
<dbReference type="SUPFAM" id="SSF51338">
    <property type="entry name" value="Composite domain of metallo-dependent hydrolases"/>
    <property type="match status" value="1"/>
</dbReference>
<dbReference type="InterPro" id="IPR051781">
    <property type="entry name" value="Metallo-dep_Hydrolase"/>
</dbReference>
<dbReference type="Gene3D" id="3.30.110.90">
    <property type="entry name" value="Amidohydrolase"/>
    <property type="match status" value="1"/>
</dbReference>
<evidence type="ECO:0000313" key="3">
    <source>
        <dbReference type="Proteomes" id="UP001501358"/>
    </source>
</evidence>
<keyword evidence="3" id="KW-1185">Reference proteome</keyword>
<feature type="domain" description="Amidohydrolase-related" evidence="1">
    <location>
        <begin position="54"/>
        <end position="380"/>
    </location>
</feature>
<evidence type="ECO:0000259" key="1">
    <source>
        <dbReference type="Pfam" id="PF01979"/>
    </source>
</evidence>
<dbReference type="Gene3D" id="3.40.50.10910">
    <property type="entry name" value="Amidohydrolase"/>
    <property type="match status" value="1"/>
</dbReference>
<dbReference type="InterPro" id="IPR011059">
    <property type="entry name" value="Metal-dep_hydrolase_composite"/>
</dbReference>